<evidence type="ECO:0000313" key="1">
    <source>
        <dbReference type="EMBL" id="EGX71922.1"/>
    </source>
</evidence>
<dbReference type="STRING" id="742742.HMPREF9452_00087"/>
<dbReference type="eggNOG" id="COG0624">
    <property type="taxonomic scope" value="Bacteria"/>
</dbReference>
<sequence>MIVQDAIERAQQEVPGIQGAYRITGDRPPIERDPGSPLLAALSKTVEQTTGAPAQVSYFTGYTDTAVIAGTRSNHNCMSYGPGSLALAHKPNEWVPRDDIQRVEAVLTDLLLSLSGLA</sequence>
<gene>
    <name evidence="1" type="ORF">HMPREF9452_00087</name>
</gene>
<evidence type="ECO:0000313" key="2">
    <source>
        <dbReference type="Proteomes" id="UP000004830"/>
    </source>
</evidence>
<dbReference type="Gene3D" id="3.40.630.10">
    <property type="entry name" value="Zn peptidases"/>
    <property type="match status" value="1"/>
</dbReference>
<reference evidence="1 2" key="1">
    <citation type="submission" date="2011-06" db="EMBL/GenBank/DDBJ databases">
        <title>The Genome Sequence of Collinsella tanakaei YIT 12063.</title>
        <authorList>
            <consortium name="The Broad Institute Genome Sequencing Platform"/>
            <person name="Earl A."/>
            <person name="Ward D."/>
            <person name="Feldgarden M."/>
            <person name="Gevers D."/>
            <person name="Morotomi M."/>
            <person name="Young S.K."/>
            <person name="Zeng Q."/>
            <person name="Gargeya S."/>
            <person name="Fitzgerald M."/>
            <person name="Haas B."/>
            <person name="Abouelleil A."/>
            <person name="Alvarado L."/>
            <person name="Arachchi H.M."/>
            <person name="Berlin A."/>
            <person name="Brown A."/>
            <person name="Chapman S.B."/>
            <person name="Chen Z."/>
            <person name="Dunbar C."/>
            <person name="Freedman E."/>
            <person name="Gearin G."/>
            <person name="Gellesch M."/>
            <person name="Goldberg J."/>
            <person name="Griggs A."/>
            <person name="Gujja S."/>
            <person name="Heiman D."/>
            <person name="Howarth C."/>
            <person name="Larson L."/>
            <person name="Lui A."/>
            <person name="MacDonald P.J.P."/>
            <person name="Mehta T."/>
            <person name="Montmayeur A."/>
            <person name="Murphy C."/>
            <person name="Neiman D."/>
            <person name="Pearson M."/>
            <person name="Priest M."/>
            <person name="Roberts A."/>
            <person name="Saif S."/>
            <person name="Shea T."/>
            <person name="Shenoy N."/>
            <person name="Sisk P."/>
            <person name="Stolte C."/>
            <person name="Sykes S."/>
            <person name="Wortman J."/>
            <person name="Nusbaum C."/>
            <person name="Birren B."/>
        </authorList>
    </citation>
    <scope>NUCLEOTIDE SEQUENCE [LARGE SCALE GENOMIC DNA]</scope>
    <source>
        <strain evidence="1 2">YIT 12063</strain>
    </source>
</reference>
<name>G1WFH4_9ACTN</name>
<accession>G1WFH4</accession>
<evidence type="ECO:0008006" key="3">
    <source>
        <dbReference type="Google" id="ProtNLM"/>
    </source>
</evidence>
<dbReference type="EMBL" id="ADLS01000001">
    <property type="protein sequence ID" value="EGX71922.1"/>
    <property type="molecule type" value="Genomic_DNA"/>
</dbReference>
<dbReference type="SUPFAM" id="SSF53187">
    <property type="entry name" value="Zn-dependent exopeptidases"/>
    <property type="match status" value="1"/>
</dbReference>
<dbReference type="PANTHER" id="PTHR43808">
    <property type="entry name" value="ACETYLORNITHINE DEACETYLASE"/>
    <property type="match status" value="1"/>
</dbReference>
<dbReference type="GO" id="GO:0016787">
    <property type="term" value="F:hydrolase activity"/>
    <property type="evidence" value="ECO:0007669"/>
    <property type="project" value="InterPro"/>
</dbReference>
<organism evidence="1 2">
    <name type="scientific">Collinsella tanakaei YIT 12063</name>
    <dbReference type="NCBI Taxonomy" id="742742"/>
    <lineage>
        <taxon>Bacteria</taxon>
        <taxon>Bacillati</taxon>
        <taxon>Actinomycetota</taxon>
        <taxon>Coriobacteriia</taxon>
        <taxon>Coriobacteriales</taxon>
        <taxon>Coriobacteriaceae</taxon>
        <taxon>Collinsella</taxon>
    </lineage>
</organism>
<dbReference type="Proteomes" id="UP000004830">
    <property type="component" value="Unassembled WGS sequence"/>
</dbReference>
<proteinExistence type="predicted"/>
<keyword evidence="2" id="KW-1185">Reference proteome</keyword>
<dbReference type="Pfam" id="PF01546">
    <property type="entry name" value="Peptidase_M20"/>
    <property type="match status" value="1"/>
</dbReference>
<dbReference type="InterPro" id="IPR002933">
    <property type="entry name" value="Peptidase_M20"/>
</dbReference>
<dbReference type="InterPro" id="IPR050072">
    <property type="entry name" value="Peptidase_M20A"/>
</dbReference>
<dbReference type="HOGENOM" id="CLU_2069090_0_0_11"/>
<dbReference type="AlphaFoldDB" id="G1WFH4"/>
<dbReference type="PATRIC" id="fig|742742.3.peg.85"/>
<protein>
    <recommendedName>
        <fullName evidence="3">Peptidase M20 dimerisation domain-containing protein</fullName>
    </recommendedName>
</protein>
<comment type="caution">
    <text evidence="1">The sequence shown here is derived from an EMBL/GenBank/DDBJ whole genome shotgun (WGS) entry which is preliminary data.</text>
</comment>